<dbReference type="SUPFAM" id="SSF81296">
    <property type="entry name" value="E set domains"/>
    <property type="match status" value="1"/>
</dbReference>
<gene>
    <name evidence="2" type="primary">soxZ</name>
    <name evidence="2" type="ORF">GZA08_06855</name>
</gene>
<keyword evidence="3" id="KW-1185">Reference proteome</keyword>
<dbReference type="EMBL" id="JAAGAB010000002">
    <property type="protein sequence ID" value="NDV00686.1"/>
    <property type="molecule type" value="Genomic_DNA"/>
</dbReference>
<feature type="domain" description="Sulphur oxidation protein SoxZ" evidence="1">
    <location>
        <begin position="8"/>
        <end position="99"/>
    </location>
</feature>
<name>A0A6B2K2J7_9RHOB</name>
<comment type="caution">
    <text evidence="2">The sequence shown here is derived from an EMBL/GenBank/DDBJ whole genome shotgun (WGS) entry which is preliminary data.</text>
</comment>
<evidence type="ECO:0000313" key="2">
    <source>
        <dbReference type="EMBL" id="NDV00686.1"/>
    </source>
</evidence>
<proteinExistence type="predicted"/>
<sequence>MAVMINVPETAAPGEVVEVKIIISHPMETGFRTGSDGKLVPRNIIHELTCRYMGQEVFRAELHPAVAANPFFSFFVTAQESGEVELSWVDEAGETVTETRPIEVG</sequence>
<dbReference type="InterPro" id="IPR014756">
    <property type="entry name" value="Ig_E-set"/>
</dbReference>
<dbReference type="Proteomes" id="UP000474757">
    <property type="component" value="Unassembled WGS sequence"/>
</dbReference>
<accession>A0A6B2K2J7</accession>
<evidence type="ECO:0000259" key="1">
    <source>
        <dbReference type="Pfam" id="PF08770"/>
    </source>
</evidence>
<organism evidence="2 3">
    <name type="scientific">Pseudoroseicyclus tamaricis</name>
    <dbReference type="NCBI Taxonomy" id="2705421"/>
    <lineage>
        <taxon>Bacteria</taxon>
        <taxon>Pseudomonadati</taxon>
        <taxon>Pseudomonadota</taxon>
        <taxon>Alphaproteobacteria</taxon>
        <taxon>Rhodobacterales</taxon>
        <taxon>Paracoccaceae</taxon>
        <taxon>Pseudoroseicyclus</taxon>
    </lineage>
</organism>
<reference evidence="2 3" key="1">
    <citation type="submission" date="2020-02" db="EMBL/GenBank/DDBJ databases">
        <title>Pseudoroseicyclus tamarix, sp. nov., isolated from offshore sediment of a Tamarix chinensis forest.</title>
        <authorList>
            <person name="Gai Y."/>
        </authorList>
    </citation>
    <scope>NUCLEOTIDE SEQUENCE [LARGE SCALE GENOMIC DNA]</scope>
    <source>
        <strain evidence="2 3">CLL3-39</strain>
    </source>
</reference>
<dbReference type="Gene3D" id="2.60.40.10">
    <property type="entry name" value="Immunoglobulins"/>
    <property type="match status" value="1"/>
</dbReference>
<dbReference type="InterPro" id="IPR013783">
    <property type="entry name" value="Ig-like_fold"/>
</dbReference>
<dbReference type="InterPro" id="IPR030995">
    <property type="entry name" value="SoxZ"/>
</dbReference>
<dbReference type="NCBIfam" id="TIGR04490">
    <property type="entry name" value="SoxZ_true"/>
    <property type="match status" value="1"/>
</dbReference>
<protein>
    <submittedName>
        <fullName evidence="2">Thiosulfate oxidation carrier complex protein SoxZ</fullName>
    </submittedName>
</protein>
<dbReference type="RefSeq" id="WP_163891410.1">
    <property type="nucleotide sequence ID" value="NZ_JAAFYS010000002.1"/>
</dbReference>
<dbReference type="Pfam" id="PF08770">
    <property type="entry name" value="SoxZ"/>
    <property type="match status" value="1"/>
</dbReference>
<dbReference type="InterPro" id="IPR014880">
    <property type="entry name" value="SoxZ_dom"/>
</dbReference>
<dbReference type="AlphaFoldDB" id="A0A6B2K2J7"/>
<evidence type="ECO:0000313" key="3">
    <source>
        <dbReference type="Proteomes" id="UP000474757"/>
    </source>
</evidence>